<evidence type="ECO:0000313" key="2">
    <source>
        <dbReference type="Proteomes" id="UP001178508"/>
    </source>
</evidence>
<gene>
    <name evidence="1" type="ORF">XNOV1_A023424</name>
</gene>
<evidence type="ECO:0000313" key="1">
    <source>
        <dbReference type="EMBL" id="CAJ1056824.1"/>
    </source>
</evidence>
<name>A0AAV1F771_XYRNO</name>
<accession>A0AAV1F771</accession>
<dbReference type="AlphaFoldDB" id="A0AAV1F771"/>
<proteinExistence type="predicted"/>
<keyword evidence="2" id="KW-1185">Reference proteome</keyword>
<reference evidence="1" key="1">
    <citation type="submission" date="2023-08" db="EMBL/GenBank/DDBJ databases">
        <authorList>
            <person name="Alioto T."/>
            <person name="Alioto T."/>
            <person name="Gomez Garrido J."/>
        </authorList>
    </citation>
    <scope>NUCLEOTIDE SEQUENCE</scope>
</reference>
<dbReference type="Proteomes" id="UP001178508">
    <property type="component" value="Chromosome 5"/>
</dbReference>
<sequence>MAARRDEGKVRTLGGCRAAEVSSSGFTETQRRQDKVYQGISLFNICYKFQQLRGCNEELLNQQHTPAHMHSCYHSAQSVCLPS</sequence>
<organism evidence="1 2">
    <name type="scientific">Xyrichtys novacula</name>
    <name type="common">Pearly razorfish</name>
    <name type="synonym">Hemipteronotus novacula</name>
    <dbReference type="NCBI Taxonomy" id="13765"/>
    <lineage>
        <taxon>Eukaryota</taxon>
        <taxon>Metazoa</taxon>
        <taxon>Chordata</taxon>
        <taxon>Craniata</taxon>
        <taxon>Vertebrata</taxon>
        <taxon>Euteleostomi</taxon>
        <taxon>Actinopterygii</taxon>
        <taxon>Neopterygii</taxon>
        <taxon>Teleostei</taxon>
        <taxon>Neoteleostei</taxon>
        <taxon>Acanthomorphata</taxon>
        <taxon>Eupercaria</taxon>
        <taxon>Labriformes</taxon>
        <taxon>Labridae</taxon>
        <taxon>Xyrichtys</taxon>
    </lineage>
</organism>
<dbReference type="EMBL" id="OY660868">
    <property type="protein sequence ID" value="CAJ1056824.1"/>
    <property type="molecule type" value="Genomic_DNA"/>
</dbReference>
<protein>
    <submittedName>
        <fullName evidence="1">Uncharacterized protein</fullName>
    </submittedName>
</protein>